<evidence type="ECO:0000256" key="2">
    <source>
        <dbReference type="ARBA" id="ARBA00008335"/>
    </source>
</evidence>
<evidence type="ECO:0000256" key="7">
    <source>
        <dbReference type="SAM" id="MobiDB-lite"/>
    </source>
</evidence>
<feature type="transmembrane region" description="Helical" evidence="8">
    <location>
        <begin position="231"/>
        <end position="250"/>
    </location>
</feature>
<feature type="region of interest" description="Disordered" evidence="7">
    <location>
        <begin position="1"/>
        <end position="77"/>
    </location>
</feature>
<feature type="transmembrane region" description="Helical" evidence="8">
    <location>
        <begin position="612"/>
        <end position="631"/>
    </location>
</feature>
<accession>A0AAD6HK85</accession>
<dbReference type="Gene3D" id="1.20.1250.20">
    <property type="entry name" value="MFS general substrate transporter like domains"/>
    <property type="match status" value="2"/>
</dbReference>
<keyword evidence="4 8" id="KW-0812">Transmembrane</keyword>
<evidence type="ECO:0000256" key="5">
    <source>
        <dbReference type="ARBA" id="ARBA00022989"/>
    </source>
</evidence>
<comment type="similarity">
    <text evidence="2">Belongs to the major facilitator superfamily.</text>
</comment>
<evidence type="ECO:0000256" key="1">
    <source>
        <dbReference type="ARBA" id="ARBA00004141"/>
    </source>
</evidence>
<feature type="transmembrane region" description="Helical" evidence="8">
    <location>
        <begin position="105"/>
        <end position="126"/>
    </location>
</feature>
<feature type="transmembrane region" description="Helical" evidence="8">
    <location>
        <begin position="146"/>
        <end position="162"/>
    </location>
</feature>
<feature type="compositionally biased region" description="Basic and acidic residues" evidence="7">
    <location>
        <begin position="7"/>
        <end position="16"/>
    </location>
</feature>
<evidence type="ECO:0000256" key="3">
    <source>
        <dbReference type="ARBA" id="ARBA00022448"/>
    </source>
</evidence>
<dbReference type="InterPro" id="IPR011701">
    <property type="entry name" value="MFS"/>
</dbReference>
<evidence type="ECO:0000313" key="10">
    <source>
        <dbReference type="Proteomes" id="UP001215712"/>
    </source>
</evidence>
<gene>
    <name evidence="9" type="ORF">N7493_006150</name>
</gene>
<keyword evidence="10" id="KW-1185">Reference proteome</keyword>
<feature type="transmembrane region" description="Helical" evidence="8">
    <location>
        <begin position="262"/>
        <end position="282"/>
    </location>
</feature>
<proteinExistence type="inferred from homology"/>
<feature type="transmembrane region" description="Helical" evidence="8">
    <location>
        <begin position="362"/>
        <end position="382"/>
    </location>
</feature>
<dbReference type="Pfam" id="PF07690">
    <property type="entry name" value="MFS_1"/>
    <property type="match status" value="1"/>
</dbReference>
<keyword evidence="6 8" id="KW-0472">Membrane</keyword>
<feature type="transmembrane region" description="Helical" evidence="8">
    <location>
        <begin position="402"/>
        <end position="424"/>
    </location>
</feature>
<feature type="compositionally biased region" description="Polar residues" evidence="7">
    <location>
        <begin position="18"/>
        <end position="29"/>
    </location>
</feature>
<name>A0AAD6HK85_9EURO</name>
<reference evidence="9" key="1">
    <citation type="journal article" date="2023" name="IMA Fungus">
        <title>Comparative genomic study of the Penicillium genus elucidates a diverse pangenome and 15 lateral gene transfer events.</title>
        <authorList>
            <person name="Petersen C."/>
            <person name="Sorensen T."/>
            <person name="Nielsen M.R."/>
            <person name="Sondergaard T.E."/>
            <person name="Sorensen J.L."/>
            <person name="Fitzpatrick D.A."/>
            <person name="Frisvad J.C."/>
            <person name="Nielsen K.L."/>
        </authorList>
    </citation>
    <scope>NUCLEOTIDE SEQUENCE</scope>
    <source>
        <strain evidence="9">IBT 17514</strain>
    </source>
</reference>
<dbReference type="EMBL" id="JAQJAN010000008">
    <property type="protein sequence ID" value="KAJ5724422.1"/>
    <property type="molecule type" value="Genomic_DNA"/>
</dbReference>
<dbReference type="GO" id="GO:0022857">
    <property type="term" value="F:transmembrane transporter activity"/>
    <property type="evidence" value="ECO:0007669"/>
    <property type="project" value="InterPro"/>
</dbReference>
<evidence type="ECO:0000313" key="9">
    <source>
        <dbReference type="EMBL" id="KAJ5724422.1"/>
    </source>
</evidence>
<keyword evidence="5 8" id="KW-1133">Transmembrane helix</keyword>
<dbReference type="GO" id="GO:0005886">
    <property type="term" value="C:plasma membrane"/>
    <property type="evidence" value="ECO:0007669"/>
    <property type="project" value="TreeGrafter"/>
</dbReference>
<feature type="compositionally biased region" description="Polar residues" evidence="7">
    <location>
        <begin position="46"/>
        <end position="57"/>
    </location>
</feature>
<dbReference type="InterPro" id="IPR036259">
    <property type="entry name" value="MFS_trans_sf"/>
</dbReference>
<dbReference type="SUPFAM" id="SSF103473">
    <property type="entry name" value="MFS general substrate transporter"/>
    <property type="match status" value="1"/>
</dbReference>
<feature type="transmembrane region" description="Helical" evidence="8">
    <location>
        <begin position="535"/>
        <end position="555"/>
    </location>
</feature>
<feature type="compositionally biased region" description="Basic and acidic residues" evidence="7">
    <location>
        <begin position="31"/>
        <end position="40"/>
    </location>
</feature>
<feature type="transmembrane region" description="Helical" evidence="8">
    <location>
        <begin position="444"/>
        <end position="462"/>
    </location>
</feature>
<evidence type="ECO:0000256" key="8">
    <source>
        <dbReference type="SAM" id="Phobius"/>
    </source>
</evidence>
<dbReference type="PANTHER" id="PTHR23501:SF107">
    <property type="entry name" value="TRANSPORTER, PUTATIVE (AFU_ORTHOLOGUE AFUA_7G04730)-RELATED"/>
    <property type="match status" value="1"/>
</dbReference>
<dbReference type="Proteomes" id="UP001215712">
    <property type="component" value="Unassembled WGS sequence"/>
</dbReference>
<protein>
    <submittedName>
        <fullName evidence="9">Siderochrome iron transporter 2</fullName>
    </submittedName>
</protein>
<organism evidence="9 10">
    <name type="scientific">Penicillium malachiteum</name>
    <dbReference type="NCBI Taxonomy" id="1324776"/>
    <lineage>
        <taxon>Eukaryota</taxon>
        <taxon>Fungi</taxon>
        <taxon>Dikarya</taxon>
        <taxon>Ascomycota</taxon>
        <taxon>Pezizomycotina</taxon>
        <taxon>Eurotiomycetes</taxon>
        <taxon>Eurotiomycetidae</taxon>
        <taxon>Eurotiales</taxon>
        <taxon>Aspergillaceae</taxon>
        <taxon>Penicillium</taxon>
    </lineage>
</organism>
<feature type="transmembrane region" description="Helical" evidence="8">
    <location>
        <begin position="198"/>
        <end position="219"/>
    </location>
</feature>
<reference evidence="9" key="2">
    <citation type="submission" date="2023-01" db="EMBL/GenBank/DDBJ databases">
        <authorList>
            <person name="Petersen C."/>
        </authorList>
    </citation>
    <scope>NUCLEOTIDE SEQUENCE</scope>
    <source>
        <strain evidence="9">IBT 17514</strain>
    </source>
</reference>
<keyword evidence="3" id="KW-0813">Transport</keyword>
<evidence type="ECO:0000256" key="6">
    <source>
        <dbReference type="ARBA" id="ARBA00023136"/>
    </source>
</evidence>
<feature type="transmembrane region" description="Helical" evidence="8">
    <location>
        <begin position="328"/>
        <end position="350"/>
    </location>
</feature>
<comment type="caution">
    <text evidence="9">The sequence shown here is derived from an EMBL/GenBank/DDBJ whole genome shotgun (WGS) entry which is preliminary data.</text>
</comment>
<feature type="transmembrane region" description="Helical" evidence="8">
    <location>
        <begin position="174"/>
        <end position="192"/>
    </location>
</feature>
<dbReference type="AlphaFoldDB" id="A0AAD6HK85"/>
<evidence type="ECO:0000256" key="4">
    <source>
        <dbReference type="ARBA" id="ARBA00022692"/>
    </source>
</evidence>
<dbReference type="PANTHER" id="PTHR23501">
    <property type="entry name" value="MAJOR FACILITATOR SUPERFAMILY"/>
    <property type="match status" value="1"/>
</dbReference>
<comment type="subcellular location">
    <subcellularLocation>
        <location evidence="1">Membrane</location>
        <topology evidence="1">Multi-pass membrane protein</topology>
    </subcellularLocation>
</comment>
<feature type="transmembrane region" description="Helical" evidence="8">
    <location>
        <begin position="469"/>
        <end position="488"/>
    </location>
</feature>
<sequence length="645" mass="71701">MGVFDAVRGRDEDGRLTHTLTNPQTTGYETKNAHMDTTRDNRRRGSSMSTANQATQHQNEDSSHGMNGVEDDEKEAELNPNHVTDQAELGQQKAEAAALVWNRPVVCMIYAWIWVCFFMLALHSSIGSNLINYVFSDFSMAPQVSTSYILATIIGGVLKLPLAKTLQLWGRAEALLFSTTIYVIGMIILAASNGATSFAAGYVLYWIGYYCIYLILDIFVADTSGMRSRAFAFAFASTPFICTAFTGPLAATSIREHSGWRWGYGMFCIIQPFVFCPLAIVFKFYERKAIRMGVWVRRSSGRTKLQSIVHYIHEFDGKNQNSSQFRSILTCPVIGALLLMAAWVLLLLPFSLAQYGRAQYKSASFIAMVIIGVCTLFVFAAWEKWGARTHFVRYELLRQPTIIGACACSAVIYFSFYLWDQYFFNFVLITYNLNSTLTGYVNQIYNIGSCAWSPVLGLLIWWCRRFKYICLFFGAPLMILGSGLMIYFRGEDHGIGYLIMSQIFIAVAGGTMVIGEDMAVMASGGREGTPIMLALIGLFSNLGGALGYAVCAAIYNNVFVEALRDHLPDDLKANATQIYTGGIALQSTYPVGSPLRDAVVYAWSYSQKMNCIASTCLLVLLLPAVAMWKNYDIGKKQNKGVMAFS</sequence>
<dbReference type="FunFam" id="1.20.1250.20:FF:000284">
    <property type="entry name" value="Siderophore iron transporter mirB"/>
    <property type="match status" value="1"/>
</dbReference>
<feature type="transmembrane region" description="Helical" evidence="8">
    <location>
        <begin position="494"/>
        <end position="514"/>
    </location>
</feature>